<comment type="pathway">
    <text evidence="1">Protein modification; protein ubiquitination.</text>
</comment>
<evidence type="ECO:0000256" key="1">
    <source>
        <dbReference type="ARBA" id="ARBA00004906"/>
    </source>
</evidence>
<evidence type="ECO:0000259" key="5">
    <source>
        <dbReference type="Pfam" id="PF24570"/>
    </source>
</evidence>
<dbReference type="InterPro" id="IPR045005">
    <property type="entry name" value="BPM1-6"/>
</dbReference>
<dbReference type="PANTHER" id="PTHR26379:SF246">
    <property type="entry name" value="BTB DOMAIN-CONTAINING PROTEIN"/>
    <property type="match status" value="1"/>
</dbReference>
<comment type="caution">
    <text evidence="6">The sequence shown here is derived from an EMBL/GenBank/DDBJ whole genome shotgun (WGS) entry which is preliminary data.</text>
</comment>
<feature type="region of interest" description="Disordered" evidence="3">
    <location>
        <begin position="218"/>
        <end position="273"/>
    </location>
</feature>
<dbReference type="GO" id="GO:0016567">
    <property type="term" value="P:protein ubiquitination"/>
    <property type="evidence" value="ECO:0007669"/>
    <property type="project" value="InterPro"/>
</dbReference>
<dbReference type="Gene3D" id="6.10.250.3030">
    <property type="match status" value="1"/>
</dbReference>
<sequence length="364" mass="39770">MQPAVFKAFLHFIYTDSMPSMDDLADDDKTEMVKHLLVAADKYGLERMKMICEGILCKSLDVETVAAILALADQHHCSNLKDACIEFMLSSNRIDDVVASQGANIDPLVSPADVACSIFRPSPDSSHPAWPIPLVPSVARFLSSCPADSARPARGSCVWLLLLVGPPDRFRLWLPADYSAARPISWFRPTRPLVRPADLLLLLVLPADLLLSPDLAGSARPPSISPVSCSPGSARQATPARSPGWLRSPARRTGSLSSGIGPSRRDSPGEGPSRRELALLLPIGPLFTRLCPRFTDSVYVGSPLYIDFAASSRDSARFADFVYVGPPLYIDFCGLFPRLWPRFVDSVCVGLPLHIDFRGLFTWL</sequence>
<keyword evidence="7" id="KW-1185">Reference proteome</keyword>
<dbReference type="InterPro" id="IPR000210">
    <property type="entry name" value="BTB/POZ_dom"/>
</dbReference>
<gene>
    <name evidence="6" type="ORF">QYE76_032441</name>
</gene>
<dbReference type="PANTHER" id="PTHR26379">
    <property type="entry name" value="BTB/POZ AND MATH DOMAIN-CONTAINING PROTEIN 1"/>
    <property type="match status" value="1"/>
</dbReference>
<feature type="domain" description="BPM/SPOP BACK" evidence="5">
    <location>
        <begin position="64"/>
        <end position="102"/>
    </location>
</feature>
<evidence type="ECO:0008006" key="8">
    <source>
        <dbReference type="Google" id="ProtNLM"/>
    </source>
</evidence>
<organism evidence="6 7">
    <name type="scientific">Lolium multiflorum</name>
    <name type="common">Italian ryegrass</name>
    <name type="synonym">Lolium perenne subsp. multiflorum</name>
    <dbReference type="NCBI Taxonomy" id="4521"/>
    <lineage>
        <taxon>Eukaryota</taxon>
        <taxon>Viridiplantae</taxon>
        <taxon>Streptophyta</taxon>
        <taxon>Embryophyta</taxon>
        <taxon>Tracheophyta</taxon>
        <taxon>Spermatophyta</taxon>
        <taxon>Magnoliopsida</taxon>
        <taxon>Liliopsida</taxon>
        <taxon>Poales</taxon>
        <taxon>Poaceae</taxon>
        <taxon>BOP clade</taxon>
        <taxon>Pooideae</taxon>
        <taxon>Poodae</taxon>
        <taxon>Poeae</taxon>
        <taxon>Poeae Chloroplast Group 2 (Poeae type)</taxon>
        <taxon>Loliodinae</taxon>
        <taxon>Loliinae</taxon>
        <taxon>Lolium</taxon>
    </lineage>
</organism>
<dbReference type="EMBL" id="JAUUTY010000007">
    <property type="protein sequence ID" value="KAK1608768.1"/>
    <property type="molecule type" value="Genomic_DNA"/>
</dbReference>
<dbReference type="SUPFAM" id="SSF54695">
    <property type="entry name" value="POZ domain"/>
    <property type="match status" value="1"/>
</dbReference>
<feature type="domain" description="BTB" evidence="4">
    <location>
        <begin position="1"/>
        <end position="59"/>
    </location>
</feature>
<dbReference type="Proteomes" id="UP001231189">
    <property type="component" value="Unassembled WGS sequence"/>
</dbReference>
<evidence type="ECO:0000256" key="2">
    <source>
        <dbReference type="ARBA" id="ARBA00010846"/>
    </source>
</evidence>
<dbReference type="AlphaFoldDB" id="A0AAD8QTL7"/>
<accession>A0AAD8QTL7</accession>
<dbReference type="Pfam" id="PF00651">
    <property type="entry name" value="BTB"/>
    <property type="match status" value="1"/>
</dbReference>
<evidence type="ECO:0000259" key="4">
    <source>
        <dbReference type="Pfam" id="PF00651"/>
    </source>
</evidence>
<comment type="similarity">
    <text evidence="2">Belongs to the Tdpoz family.</text>
</comment>
<dbReference type="Pfam" id="PF24570">
    <property type="entry name" value="BACK_BPM_SPOP"/>
    <property type="match status" value="1"/>
</dbReference>
<dbReference type="Gene3D" id="3.30.710.10">
    <property type="entry name" value="Potassium Channel Kv1.1, Chain A"/>
    <property type="match status" value="1"/>
</dbReference>
<reference evidence="6" key="1">
    <citation type="submission" date="2023-07" db="EMBL/GenBank/DDBJ databases">
        <title>A chromosome-level genome assembly of Lolium multiflorum.</title>
        <authorList>
            <person name="Chen Y."/>
            <person name="Copetti D."/>
            <person name="Kolliker R."/>
            <person name="Studer B."/>
        </authorList>
    </citation>
    <scope>NUCLEOTIDE SEQUENCE</scope>
    <source>
        <strain evidence="6">02402/16</strain>
        <tissue evidence="6">Leaf</tissue>
    </source>
</reference>
<proteinExistence type="inferred from homology"/>
<protein>
    <recommendedName>
        <fullName evidence="8">BTB domain-containing protein</fullName>
    </recommendedName>
</protein>
<feature type="compositionally biased region" description="Basic and acidic residues" evidence="3">
    <location>
        <begin position="263"/>
        <end position="273"/>
    </location>
</feature>
<evidence type="ECO:0000256" key="3">
    <source>
        <dbReference type="SAM" id="MobiDB-lite"/>
    </source>
</evidence>
<evidence type="ECO:0000313" key="7">
    <source>
        <dbReference type="Proteomes" id="UP001231189"/>
    </source>
</evidence>
<name>A0AAD8QTL7_LOLMU</name>
<evidence type="ECO:0000313" key="6">
    <source>
        <dbReference type="EMBL" id="KAK1608768.1"/>
    </source>
</evidence>
<dbReference type="InterPro" id="IPR011333">
    <property type="entry name" value="SKP1/BTB/POZ_sf"/>
</dbReference>
<dbReference type="InterPro" id="IPR056423">
    <property type="entry name" value="BACK_BPM_SPOP"/>
</dbReference>
<feature type="compositionally biased region" description="Polar residues" evidence="3">
    <location>
        <begin position="225"/>
        <end position="236"/>
    </location>
</feature>